<feature type="coiled-coil region" evidence="7">
    <location>
        <begin position="391"/>
        <end position="439"/>
    </location>
</feature>
<dbReference type="EMBL" id="HBUE01246147">
    <property type="protein sequence ID" value="CAG6552125.1"/>
    <property type="molecule type" value="Transcribed_RNA"/>
</dbReference>
<feature type="coiled-coil region" evidence="7">
    <location>
        <begin position="93"/>
        <end position="268"/>
    </location>
</feature>
<dbReference type="Pfam" id="PF05557">
    <property type="entry name" value="MAD"/>
    <property type="match status" value="1"/>
</dbReference>
<proteinExistence type="inferred from homology"/>
<dbReference type="GO" id="GO:0072686">
    <property type="term" value="C:mitotic spindle"/>
    <property type="evidence" value="ECO:0007669"/>
    <property type="project" value="TreeGrafter"/>
</dbReference>
<keyword evidence="5" id="KW-0539">Nucleus</keyword>
<keyword evidence="4" id="KW-0498">Mitosis</keyword>
<evidence type="ECO:0000256" key="1">
    <source>
        <dbReference type="ARBA" id="ARBA00004123"/>
    </source>
</evidence>
<dbReference type="AlphaFoldDB" id="A0A8D8ICW7"/>
<dbReference type="EMBL" id="HBUE01064635">
    <property type="protein sequence ID" value="CAG6470156.1"/>
    <property type="molecule type" value="Transcribed_RNA"/>
</dbReference>
<dbReference type="GO" id="GO:0000776">
    <property type="term" value="C:kinetochore"/>
    <property type="evidence" value="ECO:0007669"/>
    <property type="project" value="TreeGrafter"/>
</dbReference>
<reference evidence="8" key="1">
    <citation type="submission" date="2021-05" db="EMBL/GenBank/DDBJ databases">
        <authorList>
            <person name="Alioto T."/>
            <person name="Alioto T."/>
            <person name="Gomez Garrido J."/>
        </authorList>
    </citation>
    <scope>NUCLEOTIDE SEQUENCE</scope>
</reference>
<dbReference type="Gene3D" id="1.20.5.170">
    <property type="match status" value="1"/>
</dbReference>
<keyword evidence="3" id="KW-0132">Cell division</keyword>
<dbReference type="PANTHER" id="PTHR23168:SF0">
    <property type="entry name" value="MITOTIC SPINDLE ASSEMBLY CHECKPOINT PROTEIN MAD1"/>
    <property type="match status" value="1"/>
</dbReference>
<keyword evidence="6" id="KW-0131">Cell cycle</keyword>
<comment type="similarity">
    <text evidence="2">Belongs to the MAD1 family.</text>
</comment>
<feature type="coiled-coil region" evidence="7">
    <location>
        <begin position="313"/>
        <end position="357"/>
    </location>
</feature>
<dbReference type="PANTHER" id="PTHR23168">
    <property type="entry name" value="MITOTIC SPINDLE ASSEMBLY CHECKPOINT PROTEIN MAD1 MITOTIC ARREST DEFICIENT-LIKE PROTEIN 1"/>
    <property type="match status" value="1"/>
</dbReference>
<dbReference type="GO" id="GO:0005635">
    <property type="term" value="C:nuclear envelope"/>
    <property type="evidence" value="ECO:0007669"/>
    <property type="project" value="TreeGrafter"/>
</dbReference>
<dbReference type="EMBL" id="HBUE01353274">
    <property type="protein sequence ID" value="CAG6604431.1"/>
    <property type="molecule type" value="Transcribed_RNA"/>
</dbReference>
<name>A0A8D8ICW7_CULPI</name>
<evidence type="ECO:0000256" key="7">
    <source>
        <dbReference type="SAM" id="Coils"/>
    </source>
</evidence>
<evidence type="ECO:0000256" key="5">
    <source>
        <dbReference type="ARBA" id="ARBA00023242"/>
    </source>
</evidence>
<accession>A0A8D8ICW7</accession>
<dbReference type="InterPro" id="IPR008672">
    <property type="entry name" value="Mad1"/>
</dbReference>
<dbReference type="Gene3D" id="6.10.250.90">
    <property type="match status" value="1"/>
</dbReference>
<sequence>MENNRAENTGHGDTIDDSFTSLSKRLSFDYLNASFELNRKKRKLYDMNDISSDGHNSTVDERNVSQEGFGGGVSQCSIAVQSPWETRRMKADLIEARSRITMLKKEIEHQNTELATSQLKSQHKISSLEKELAHSVKKVTDLEKHVSTLRKREQVAKEELVKTKNQFNILKQSSDDELFELRRAVKEWEQKYDYETGQLNSEIRDLNQQMMDIEDQLSMVQEELDSYKELTDSLQSKANSYDSTKKELDDSQERLAEAESKIKSLEYEIGSYEDWKNLSKLSTSRLANYTEMEKEVGRLKEESRNLHGVIGNKMLLEEQVASLKTRLENFEKNEVDVVAVSVKVKELERELADWRKLAVDFCPKNSACNPVVVRSHIDQILQKDVILTNEKTSVKNEKNQVQAAIAETKSENEQLQKQLEDYKRSLKHHQSILHRVQKKLHLVVGERDCWKQLLDSYEKDLTINPSTVSNQEQLMRTRIDMLEKQLVGYRELNGKLEGELQSAKSIPESMGMDSALTSEQYEKLRREIDTLRLENDKLKRRKEELELELENVTLRAELNRDRFQVVRYTDSPANEAYEAHGKELEKLQAEIERLRMRNRKLEEGNDELTMRLNDSNMTMNVMELNNMRAQVQSLEAKNQHIKEIYKAASNEFREVCYMLFGYRVDRVGNTNYRISSMYAESEEEYLNFRLNESGTVLNMLETAYSESLADMVQSQLGTHGSLPAFLSNLTLDLFNRTTVMVQG</sequence>
<evidence type="ECO:0000256" key="4">
    <source>
        <dbReference type="ARBA" id="ARBA00022776"/>
    </source>
</evidence>
<evidence type="ECO:0000313" key="8">
    <source>
        <dbReference type="EMBL" id="CAG6552125.1"/>
    </source>
</evidence>
<comment type="subcellular location">
    <subcellularLocation>
        <location evidence="1">Nucleus</location>
    </subcellularLocation>
</comment>
<protein>
    <submittedName>
        <fullName evidence="8">Mitotic spindle assembly checkpoint protein MAD1</fullName>
    </submittedName>
</protein>
<dbReference type="GO" id="GO:0007094">
    <property type="term" value="P:mitotic spindle assembly checkpoint signaling"/>
    <property type="evidence" value="ECO:0007669"/>
    <property type="project" value="InterPro"/>
</dbReference>
<dbReference type="GO" id="GO:0051301">
    <property type="term" value="P:cell division"/>
    <property type="evidence" value="ECO:0007669"/>
    <property type="project" value="UniProtKB-KW"/>
</dbReference>
<feature type="coiled-coil region" evidence="7">
    <location>
        <begin position="479"/>
        <end position="651"/>
    </location>
</feature>
<organism evidence="8">
    <name type="scientific">Culex pipiens</name>
    <name type="common">House mosquito</name>
    <dbReference type="NCBI Taxonomy" id="7175"/>
    <lineage>
        <taxon>Eukaryota</taxon>
        <taxon>Metazoa</taxon>
        <taxon>Ecdysozoa</taxon>
        <taxon>Arthropoda</taxon>
        <taxon>Hexapoda</taxon>
        <taxon>Insecta</taxon>
        <taxon>Pterygota</taxon>
        <taxon>Neoptera</taxon>
        <taxon>Endopterygota</taxon>
        <taxon>Diptera</taxon>
        <taxon>Nematocera</taxon>
        <taxon>Culicoidea</taxon>
        <taxon>Culicidae</taxon>
        <taxon>Culicinae</taxon>
        <taxon>Culicini</taxon>
        <taxon>Culex</taxon>
        <taxon>Culex</taxon>
    </lineage>
</organism>
<dbReference type="Gene3D" id="3.30.457.60">
    <property type="match status" value="1"/>
</dbReference>
<evidence type="ECO:0000256" key="6">
    <source>
        <dbReference type="ARBA" id="ARBA00023306"/>
    </source>
</evidence>
<evidence type="ECO:0000256" key="2">
    <source>
        <dbReference type="ARBA" id="ARBA00008029"/>
    </source>
</evidence>
<dbReference type="GO" id="GO:0051315">
    <property type="term" value="P:attachment of mitotic spindle microtubules to kinetochore"/>
    <property type="evidence" value="ECO:0007669"/>
    <property type="project" value="TreeGrafter"/>
</dbReference>
<keyword evidence="7" id="KW-0175">Coiled coil</keyword>
<dbReference type="SUPFAM" id="SSF75704">
    <property type="entry name" value="Mitotic arrest deficient-like 1, Mad1"/>
    <property type="match status" value="1"/>
</dbReference>
<evidence type="ECO:0000256" key="3">
    <source>
        <dbReference type="ARBA" id="ARBA00022618"/>
    </source>
</evidence>
<dbReference type="Gene3D" id="1.10.287.1490">
    <property type="match status" value="1"/>
</dbReference>